<dbReference type="GO" id="GO:0005858">
    <property type="term" value="C:axonemal dynein complex"/>
    <property type="evidence" value="ECO:0007669"/>
    <property type="project" value="InterPro"/>
</dbReference>
<evidence type="ECO:0000313" key="7">
    <source>
        <dbReference type="EMBL" id="KAG6443291.1"/>
    </source>
</evidence>
<dbReference type="InterPro" id="IPR039750">
    <property type="entry name" value="DRC1/DRC2"/>
</dbReference>
<evidence type="ECO:0000256" key="1">
    <source>
        <dbReference type="ARBA" id="ARBA00009688"/>
    </source>
</evidence>
<dbReference type="GO" id="GO:0070286">
    <property type="term" value="P:axonemal dynein complex assembly"/>
    <property type="evidence" value="ECO:0007669"/>
    <property type="project" value="InterPro"/>
</dbReference>
<feature type="coiled-coil region" evidence="3">
    <location>
        <begin position="271"/>
        <end position="305"/>
    </location>
</feature>
<name>A0A921YPS6_MANSE</name>
<sequence>MYGGLETEDDDVLAPKEPQVTSHDPHERKAARALRIKRRQEALKRAEQPTEEAAAEEEPGPIEHATASAAEELQRLSLDGAAKVTNVKVTTDEREVIRRALFADNMKSLLQKIEEEAAEAQTQYEVITANWENMLTIKDPLDIDAEIKEQKRKCDILLEQKNTLINELKNDLKRLDDAYYEDLEKQDNDIKELSDRVEKQVTIMQRAYEKQLSLIEQAINIEREAMVDHNNKRWEALYKQRDREEVAHMEYSYKQLEEHKQEIESIMWDHYEKYRQAKIELESLIQELQKELEKLKATCIINTEKIGYNYQILKKREEENVFVRSQQKRKLNKMSDVANSLRAKIRKAAEDGAIEEVKADAEIVKLMQTMDDLEKKSDQFKQVNHFKFSQIWRMAAVKCAQLSREIRHGEVALHAHILAEPPPPPPLPPPKSPLAKYEQEEAANILKKAKIGEKVVLDPQNSATTEDKERLVRHILQLVSDNTGFLVENRLLTLIEKYQPSARNLCTLDAIFMALEIQAEEDVDLLCKTFLNYAFCPICVGLEMTSEMLEPSCVSQEESHHASMSVKSMRGDRLSIRGRTSIARSISASTSRSAHVGIRSNELSPADQQLITEADEIIQKCGDPQAVAPPTGTVPDGSGSASARRAGTRGVTVSSQPTLTAQKTANPFLCPLGHQLEIEPMQVLIALGEFIKAFVPPEKMKLYKILDSVKPPNFETPSRRLTTEEIDQYWTQWKNVFPPEKDRFWDGLLTGLNSYLSILQERERLHDQVVILRRRNTGLRRLVRGALPELPAVPPRYARQYPPGFTAPYPDEAALRYAKLPPI</sequence>
<feature type="coiled-coil region" evidence="3">
    <location>
        <begin position="331"/>
        <end position="383"/>
    </location>
</feature>
<dbReference type="Pfam" id="PF14772">
    <property type="entry name" value="NYD-SP28"/>
    <property type="match status" value="1"/>
</dbReference>
<dbReference type="GO" id="GO:0003352">
    <property type="term" value="P:regulation of cilium movement"/>
    <property type="evidence" value="ECO:0007669"/>
    <property type="project" value="TreeGrafter"/>
</dbReference>
<feature type="region of interest" description="Disordered" evidence="4">
    <location>
        <begin position="1"/>
        <end position="62"/>
    </location>
</feature>
<proteinExistence type="inferred from homology"/>
<organism evidence="7 8">
    <name type="scientific">Manduca sexta</name>
    <name type="common">Tobacco hawkmoth</name>
    <name type="synonym">Tobacco hornworm</name>
    <dbReference type="NCBI Taxonomy" id="7130"/>
    <lineage>
        <taxon>Eukaryota</taxon>
        <taxon>Metazoa</taxon>
        <taxon>Ecdysozoa</taxon>
        <taxon>Arthropoda</taxon>
        <taxon>Hexapoda</taxon>
        <taxon>Insecta</taxon>
        <taxon>Pterygota</taxon>
        <taxon>Neoptera</taxon>
        <taxon>Endopterygota</taxon>
        <taxon>Lepidoptera</taxon>
        <taxon>Glossata</taxon>
        <taxon>Ditrysia</taxon>
        <taxon>Bombycoidea</taxon>
        <taxon>Sphingidae</taxon>
        <taxon>Sphinginae</taxon>
        <taxon>Sphingini</taxon>
        <taxon>Manduca</taxon>
    </lineage>
</organism>
<accession>A0A921YPS6</accession>
<reference evidence="7" key="2">
    <citation type="submission" date="2020-12" db="EMBL/GenBank/DDBJ databases">
        <authorList>
            <person name="Kanost M."/>
        </authorList>
    </citation>
    <scope>NUCLEOTIDE SEQUENCE</scope>
</reference>
<keyword evidence="2 3" id="KW-0175">Coiled coil</keyword>
<feature type="domain" description="Dynein regulatory complex protein 1 C-terminal" evidence="6">
    <location>
        <begin position="728"/>
        <end position="784"/>
    </location>
</feature>
<evidence type="ECO:0000256" key="3">
    <source>
        <dbReference type="SAM" id="Coils"/>
    </source>
</evidence>
<dbReference type="EMBL" id="JH668301">
    <property type="protein sequence ID" value="KAG6443291.1"/>
    <property type="molecule type" value="Genomic_DNA"/>
</dbReference>
<dbReference type="InterPro" id="IPR039505">
    <property type="entry name" value="DRC1/2_N"/>
</dbReference>
<gene>
    <name evidence="7" type="ORF">O3G_MSEX002766</name>
</gene>
<dbReference type="Pfam" id="PF14775">
    <property type="entry name" value="NYD-SP28_assoc"/>
    <property type="match status" value="1"/>
</dbReference>
<evidence type="ECO:0000259" key="6">
    <source>
        <dbReference type="Pfam" id="PF14775"/>
    </source>
</evidence>
<feature type="compositionally biased region" description="Acidic residues" evidence="4">
    <location>
        <begin position="49"/>
        <end position="60"/>
    </location>
</feature>
<comment type="similarity">
    <text evidence="1">Belongs to the DRC1 family.</text>
</comment>
<evidence type="ECO:0000313" key="8">
    <source>
        <dbReference type="Proteomes" id="UP000791440"/>
    </source>
</evidence>
<feature type="region of interest" description="Disordered" evidence="4">
    <location>
        <begin position="628"/>
        <end position="652"/>
    </location>
</feature>
<feature type="compositionally biased region" description="Basic and acidic residues" evidence="4">
    <location>
        <begin position="39"/>
        <end position="48"/>
    </location>
</feature>
<dbReference type="Proteomes" id="UP000791440">
    <property type="component" value="Unassembled WGS sequence"/>
</dbReference>
<comment type="caution">
    <text evidence="7">The sequence shown here is derived from an EMBL/GenBank/DDBJ whole genome shotgun (WGS) entry which is preliminary data.</text>
</comment>
<reference evidence="7" key="1">
    <citation type="journal article" date="2016" name="Insect Biochem. Mol. Biol.">
        <title>Multifaceted biological insights from a draft genome sequence of the tobacco hornworm moth, Manduca sexta.</title>
        <authorList>
            <person name="Kanost M.R."/>
            <person name="Arrese E.L."/>
            <person name="Cao X."/>
            <person name="Chen Y.R."/>
            <person name="Chellapilla S."/>
            <person name="Goldsmith M.R."/>
            <person name="Grosse-Wilde E."/>
            <person name="Heckel D.G."/>
            <person name="Herndon N."/>
            <person name="Jiang H."/>
            <person name="Papanicolaou A."/>
            <person name="Qu J."/>
            <person name="Soulages J.L."/>
            <person name="Vogel H."/>
            <person name="Walters J."/>
            <person name="Waterhouse R.M."/>
            <person name="Ahn S.J."/>
            <person name="Almeida F.C."/>
            <person name="An C."/>
            <person name="Aqrawi P."/>
            <person name="Bretschneider A."/>
            <person name="Bryant W.B."/>
            <person name="Bucks S."/>
            <person name="Chao H."/>
            <person name="Chevignon G."/>
            <person name="Christen J.M."/>
            <person name="Clarke D.F."/>
            <person name="Dittmer N.T."/>
            <person name="Ferguson L.C.F."/>
            <person name="Garavelou S."/>
            <person name="Gordon K.H.J."/>
            <person name="Gunaratna R.T."/>
            <person name="Han Y."/>
            <person name="Hauser F."/>
            <person name="He Y."/>
            <person name="Heidel-Fischer H."/>
            <person name="Hirsh A."/>
            <person name="Hu Y."/>
            <person name="Jiang H."/>
            <person name="Kalra D."/>
            <person name="Klinner C."/>
            <person name="Konig C."/>
            <person name="Kovar C."/>
            <person name="Kroll A.R."/>
            <person name="Kuwar S.S."/>
            <person name="Lee S.L."/>
            <person name="Lehman R."/>
            <person name="Li K."/>
            <person name="Li Z."/>
            <person name="Liang H."/>
            <person name="Lovelace S."/>
            <person name="Lu Z."/>
            <person name="Mansfield J.H."/>
            <person name="McCulloch K.J."/>
            <person name="Mathew T."/>
            <person name="Morton B."/>
            <person name="Muzny D.M."/>
            <person name="Neunemann D."/>
            <person name="Ongeri F."/>
            <person name="Pauchet Y."/>
            <person name="Pu L.L."/>
            <person name="Pyrousis I."/>
            <person name="Rao X.J."/>
            <person name="Redding A."/>
            <person name="Roesel C."/>
            <person name="Sanchez-Gracia A."/>
            <person name="Schaack S."/>
            <person name="Shukla A."/>
            <person name="Tetreau G."/>
            <person name="Wang Y."/>
            <person name="Xiong G.H."/>
            <person name="Traut W."/>
            <person name="Walsh T.K."/>
            <person name="Worley K.C."/>
            <person name="Wu D."/>
            <person name="Wu W."/>
            <person name="Wu Y.Q."/>
            <person name="Zhang X."/>
            <person name="Zou Z."/>
            <person name="Zucker H."/>
            <person name="Briscoe A.D."/>
            <person name="Burmester T."/>
            <person name="Clem R.J."/>
            <person name="Feyereisen R."/>
            <person name="Grimmelikhuijzen C.J.P."/>
            <person name="Hamodrakas S.J."/>
            <person name="Hansson B.S."/>
            <person name="Huguet E."/>
            <person name="Jermiin L.S."/>
            <person name="Lan Q."/>
            <person name="Lehman H.K."/>
            <person name="Lorenzen M."/>
            <person name="Merzendorfer H."/>
            <person name="Michalopoulos I."/>
            <person name="Morton D.B."/>
            <person name="Muthukrishnan S."/>
            <person name="Oakeshott J.G."/>
            <person name="Palmer W."/>
            <person name="Park Y."/>
            <person name="Passarelli A.L."/>
            <person name="Rozas J."/>
            <person name="Schwartz L.M."/>
            <person name="Smith W."/>
            <person name="Southgate A."/>
            <person name="Vilcinskas A."/>
            <person name="Vogt R."/>
            <person name="Wang P."/>
            <person name="Werren J."/>
            <person name="Yu X.Q."/>
            <person name="Zhou J.J."/>
            <person name="Brown S.J."/>
            <person name="Scherer S.E."/>
            <person name="Richards S."/>
            <person name="Blissard G.W."/>
        </authorList>
    </citation>
    <scope>NUCLEOTIDE SEQUENCE</scope>
</reference>
<dbReference type="GO" id="GO:0060285">
    <property type="term" value="P:cilium-dependent cell motility"/>
    <property type="evidence" value="ECO:0007669"/>
    <property type="project" value="TreeGrafter"/>
</dbReference>
<dbReference type="AlphaFoldDB" id="A0A921YPS6"/>
<evidence type="ECO:0008006" key="9">
    <source>
        <dbReference type="Google" id="ProtNLM"/>
    </source>
</evidence>
<dbReference type="InterPro" id="IPR029440">
    <property type="entry name" value="DRC1_C"/>
</dbReference>
<keyword evidence="8" id="KW-1185">Reference proteome</keyword>
<evidence type="ECO:0000256" key="2">
    <source>
        <dbReference type="ARBA" id="ARBA00023054"/>
    </source>
</evidence>
<dbReference type="PANTHER" id="PTHR21625:SF1">
    <property type="entry name" value="DYNEIN REGULATORY COMPLEX PROTEIN 1"/>
    <property type="match status" value="1"/>
</dbReference>
<evidence type="ECO:0000256" key="4">
    <source>
        <dbReference type="SAM" id="MobiDB-lite"/>
    </source>
</evidence>
<evidence type="ECO:0000259" key="5">
    <source>
        <dbReference type="Pfam" id="PF14772"/>
    </source>
</evidence>
<dbReference type="PANTHER" id="PTHR21625">
    <property type="entry name" value="NYD-SP28 PROTEIN"/>
    <property type="match status" value="1"/>
</dbReference>
<feature type="domain" description="Dynein regulatory complex protein 1/2 N-terminal" evidence="5">
    <location>
        <begin position="89"/>
        <end position="190"/>
    </location>
</feature>
<feature type="compositionally biased region" description="Acidic residues" evidence="4">
    <location>
        <begin position="1"/>
        <end position="12"/>
    </location>
</feature>
<protein>
    <recommendedName>
        <fullName evidence="9">Dynein regulatory complex protein 1</fullName>
    </recommendedName>
</protein>
<feature type="coiled-coil region" evidence="3">
    <location>
        <begin position="103"/>
        <end position="200"/>
    </location>
</feature>